<dbReference type="GO" id="GO:0008713">
    <property type="term" value="F:ADP-heptose-lipopolysaccharide heptosyltransferase activity"/>
    <property type="evidence" value="ECO:0007669"/>
    <property type="project" value="TreeGrafter"/>
</dbReference>
<dbReference type="InterPro" id="IPR051199">
    <property type="entry name" value="LPS_LOS_Heptosyltrfase"/>
</dbReference>
<proteinExistence type="predicted"/>
<reference evidence="1" key="1">
    <citation type="submission" date="2018-05" db="EMBL/GenBank/DDBJ databases">
        <authorList>
            <person name="Lanie J.A."/>
            <person name="Ng W.-L."/>
            <person name="Kazmierczak K.M."/>
            <person name="Andrzejewski T.M."/>
            <person name="Davidsen T.M."/>
            <person name="Wayne K.J."/>
            <person name="Tettelin H."/>
            <person name="Glass J.I."/>
            <person name="Rusch D."/>
            <person name="Podicherti R."/>
            <person name="Tsui H.-C.T."/>
            <person name="Winkler M.E."/>
        </authorList>
    </citation>
    <scope>NUCLEOTIDE SEQUENCE</scope>
</reference>
<evidence type="ECO:0000313" key="1">
    <source>
        <dbReference type="EMBL" id="SVA50554.1"/>
    </source>
</evidence>
<dbReference type="GO" id="GO:0005829">
    <property type="term" value="C:cytosol"/>
    <property type="evidence" value="ECO:0007669"/>
    <property type="project" value="TreeGrafter"/>
</dbReference>
<sequence length="191" mass="22701">MSNILIIKHGSLGDIAQASGAIQDIFENHKEDQLYLLTTKPYFELFKKNPFIHEVILDKRLSRFNLIYLYSLMRKLKKLNLIKVYDLQNSSRTKFYKSVLFPKQNFDKWSSSETTLPTNIAKEEFDKSPVLERFEHQLKTSGLKTLNTMKPNFNWSCTNIDEIKKEYSLDKYIILFPFCSVHLEHKKWPHY</sequence>
<dbReference type="GO" id="GO:0009244">
    <property type="term" value="P:lipopolysaccharide core region biosynthetic process"/>
    <property type="evidence" value="ECO:0007669"/>
    <property type="project" value="TreeGrafter"/>
</dbReference>
<feature type="non-terminal residue" evidence="1">
    <location>
        <position position="191"/>
    </location>
</feature>
<dbReference type="EMBL" id="UINC01011454">
    <property type="protein sequence ID" value="SVA50554.1"/>
    <property type="molecule type" value="Genomic_DNA"/>
</dbReference>
<protein>
    <recommendedName>
        <fullName evidence="2">Glycosyltransferase family 9 protein</fullName>
    </recommendedName>
</protein>
<accession>A0A381WDM2</accession>
<gene>
    <name evidence="1" type="ORF">METZ01_LOCUS103408</name>
</gene>
<evidence type="ECO:0008006" key="2">
    <source>
        <dbReference type="Google" id="ProtNLM"/>
    </source>
</evidence>
<dbReference type="PANTHER" id="PTHR30160">
    <property type="entry name" value="TETRAACYLDISACCHARIDE 4'-KINASE-RELATED"/>
    <property type="match status" value="1"/>
</dbReference>
<name>A0A381WDM2_9ZZZZ</name>
<dbReference type="AlphaFoldDB" id="A0A381WDM2"/>
<dbReference type="PANTHER" id="PTHR30160:SF1">
    <property type="entry name" value="LIPOPOLYSACCHARIDE 1,2-N-ACETYLGLUCOSAMINETRANSFERASE-RELATED"/>
    <property type="match status" value="1"/>
</dbReference>
<organism evidence="1">
    <name type="scientific">marine metagenome</name>
    <dbReference type="NCBI Taxonomy" id="408172"/>
    <lineage>
        <taxon>unclassified sequences</taxon>
        <taxon>metagenomes</taxon>
        <taxon>ecological metagenomes</taxon>
    </lineage>
</organism>
<dbReference type="SUPFAM" id="SSF53756">
    <property type="entry name" value="UDP-Glycosyltransferase/glycogen phosphorylase"/>
    <property type="match status" value="1"/>
</dbReference>
<feature type="non-terminal residue" evidence="1">
    <location>
        <position position="1"/>
    </location>
</feature>
<dbReference type="Gene3D" id="3.40.50.2000">
    <property type="entry name" value="Glycogen Phosphorylase B"/>
    <property type="match status" value="1"/>
</dbReference>